<dbReference type="Pfam" id="PF00069">
    <property type="entry name" value="Pkinase"/>
    <property type="match status" value="1"/>
</dbReference>
<feature type="region of interest" description="Disordered" evidence="8">
    <location>
        <begin position="438"/>
        <end position="462"/>
    </location>
</feature>
<dbReference type="Proteomes" id="UP000516428">
    <property type="component" value="Chromosome"/>
</dbReference>
<dbReference type="InterPro" id="IPR008271">
    <property type="entry name" value="Ser/Thr_kinase_AS"/>
</dbReference>
<dbReference type="EMBL" id="CP061281">
    <property type="protein sequence ID" value="QNS04595.1"/>
    <property type="molecule type" value="Genomic_DNA"/>
</dbReference>
<keyword evidence="4 7" id="KW-0547">Nucleotide-binding</keyword>
<reference evidence="11 12" key="1">
    <citation type="submission" date="2020-09" db="EMBL/GenBank/DDBJ databases">
        <title>A novel species.</title>
        <authorList>
            <person name="Gao J."/>
        </authorList>
    </citation>
    <scope>NUCLEOTIDE SEQUENCE [LARGE SCALE GENOMIC DNA]</scope>
    <source>
        <strain evidence="11 12">CRXT-Y-14</strain>
    </source>
</reference>
<dbReference type="PROSITE" id="PS00108">
    <property type="entry name" value="PROTEIN_KINASE_ST"/>
    <property type="match status" value="1"/>
</dbReference>
<feature type="region of interest" description="Disordered" evidence="8">
    <location>
        <begin position="345"/>
        <end position="387"/>
    </location>
</feature>
<sequence length="537" mass="56207">MGTEGDNVRVVGGRYRLEARIGRGGMGVVWQADDTLLGRRVAVKELAVDETLSEAEAAQQRERMLREARAVAQLRHPHVIVVHDVVVHEGRPYIVMELVEGCSLADRIARDGPLDAPEAARVGLALLGALRVAHAAGVLHRDLKPANVLLEPATGRVVLTDFGIAQVEGATTLTETGGFVGSPEYTAPERMAGERAGAGADLWSLGALLCTALSGESPFRRDSLGGILHAVVYEEIRPPAQAAPLLPVIRGLLEREPAQRIGLDEAERLLRAYVDTGATPRAVGQGRAAYSPTRRDVPTVTGRQEGRRGPAPRLVLVAAALVAALAGAGIVTGVYLAGNREDPAPPGGPAGATTGAGSTASAGVSPSGAPTVTVTARPTRTQRPGTAAPAGYRVVTDEQGFRLAVPKGYTRSVDGPRVFYKSPGGTFRIGIKVTEPVPAGGPGGVQRRSAAAGPKNNPGYRDGTVTDTTHRGGAAALWEFSWDGFSVTEGARHTVDLCWQQAGRLYDVWVSGPVGRRAEARGHFDVAVDTFAPSVTD</sequence>
<dbReference type="PANTHER" id="PTHR43289:SF6">
    <property type="entry name" value="SERINE_THREONINE-PROTEIN KINASE NEKL-3"/>
    <property type="match status" value="1"/>
</dbReference>
<dbReference type="GO" id="GO:0004674">
    <property type="term" value="F:protein serine/threonine kinase activity"/>
    <property type="evidence" value="ECO:0007669"/>
    <property type="project" value="UniProtKB-KW"/>
</dbReference>
<evidence type="ECO:0000259" key="10">
    <source>
        <dbReference type="PROSITE" id="PS50011"/>
    </source>
</evidence>
<dbReference type="SUPFAM" id="SSF56112">
    <property type="entry name" value="Protein kinase-like (PK-like)"/>
    <property type="match status" value="1"/>
</dbReference>
<dbReference type="InterPro" id="IPR011009">
    <property type="entry name" value="Kinase-like_dom_sf"/>
</dbReference>
<proteinExistence type="predicted"/>
<evidence type="ECO:0000256" key="6">
    <source>
        <dbReference type="ARBA" id="ARBA00022840"/>
    </source>
</evidence>
<organism evidence="11 12">
    <name type="scientific">Streptomyces xanthii</name>
    <dbReference type="NCBI Taxonomy" id="2768069"/>
    <lineage>
        <taxon>Bacteria</taxon>
        <taxon>Bacillati</taxon>
        <taxon>Actinomycetota</taxon>
        <taxon>Actinomycetes</taxon>
        <taxon>Kitasatosporales</taxon>
        <taxon>Streptomycetaceae</taxon>
        <taxon>Streptomyces</taxon>
    </lineage>
</organism>
<dbReference type="PROSITE" id="PS00107">
    <property type="entry name" value="PROTEIN_KINASE_ATP"/>
    <property type="match status" value="1"/>
</dbReference>
<dbReference type="GO" id="GO:0005524">
    <property type="term" value="F:ATP binding"/>
    <property type="evidence" value="ECO:0007669"/>
    <property type="project" value="UniProtKB-UniRule"/>
</dbReference>
<evidence type="ECO:0000256" key="5">
    <source>
        <dbReference type="ARBA" id="ARBA00022777"/>
    </source>
</evidence>
<feature type="binding site" evidence="7">
    <location>
        <position position="44"/>
    </location>
    <ligand>
        <name>ATP</name>
        <dbReference type="ChEBI" id="CHEBI:30616"/>
    </ligand>
</feature>
<evidence type="ECO:0000256" key="9">
    <source>
        <dbReference type="SAM" id="Phobius"/>
    </source>
</evidence>
<keyword evidence="9" id="KW-1133">Transmembrane helix</keyword>
<keyword evidence="9" id="KW-0812">Transmembrane</keyword>
<dbReference type="PROSITE" id="PS50011">
    <property type="entry name" value="PROTEIN_KINASE_DOM"/>
    <property type="match status" value="1"/>
</dbReference>
<evidence type="ECO:0000313" key="11">
    <source>
        <dbReference type="EMBL" id="QNS04595.1"/>
    </source>
</evidence>
<dbReference type="Gene3D" id="1.10.510.10">
    <property type="entry name" value="Transferase(Phosphotransferase) domain 1"/>
    <property type="match status" value="1"/>
</dbReference>
<keyword evidence="12" id="KW-1185">Reference proteome</keyword>
<dbReference type="EC" id="2.7.11.1" evidence="1"/>
<feature type="region of interest" description="Disordered" evidence="8">
    <location>
        <begin position="283"/>
        <end position="308"/>
    </location>
</feature>
<dbReference type="CDD" id="cd14014">
    <property type="entry name" value="STKc_PknB_like"/>
    <property type="match status" value="1"/>
</dbReference>
<dbReference type="RefSeq" id="WP_188337329.1">
    <property type="nucleotide sequence ID" value="NZ_CP061281.1"/>
</dbReference>
<evidence type="ECO:0000256" key="3">
    <source>
        <dbReference type="ARBA" id="ARBA00022679"/>
    </source>
</evidence>
<name>A0A7H1B790_9ACTN</name>
<feature type="transmembrane region" description="Helical" evidence="9">
    <location>
        <begin position="314"/>
        <end position="336"/>
    </location>
</feature>
<dbReference type="InterPro" id="IPR017441">
    <property type="entry name" value="Protein_kinase_ATP_BS"/>
</dbReference>
<evidence type="ECO:0000256" key="7">
    <source>
        <dbReference type="PROSITE-ProRule" id="PRU10141"/>
    </source>
</evidence>
<dbReference type="Gene3D" id="3.30.200.20">
    <property type="entry name" value="Phosphorylase Kinase, domain 1"/>
    <property type="match status" value="1"/>
</dbReference>
<dbReference type="KEGG" id="sxn:IAG42_13885"/>
<keyword evidence="5 11" id="KW-0418">Kinase</keyword>
<evidence type="ECO:0000313" key="12">
    <source>
        <dbReference type="Proteomes" id="UP000516428"/>
    </source>
</evidence>
<evidence type="ECO:0000256" key="4">
    <source>
        <dbReference type="ARBA" id="ARBA00022741"/>
    </source>
</evidence>
<keyword evidence="2 11" id="KW-0723">Serine/threonine-protein kinase</keyword>
<keyword evidence="3" id="KW-0808">Transferase</keyword>
<keyword evidence="6 7" id="KW-0067">ATP-binding</keyword>
<evidence type="ECO:0000256" key="8">
    <source>
        <dbReference type="SAM" id="MobiDB-lite"/>
    </source>
</evidence>
<evidence type="ECO:0000256" key="2">
    <source>
        <dbReference type="ARBA" id="ARBA00022527"/>
    </source>
</evidence>
<feature type="domain" description="Protein kinase" evidence="10">
    <location>
        <begin position="15"/>
        <end position="274"/>
    </location>
</feature>
<dbReference type="PANTHER" id="PTHR43289">
    <property type="entry name" value="MITOGEN-ACTIVATED PROTEIN KINASE KINASE KINASE 20-RELATED"/>
    <property type="match status" value="1"/>
</dbReference>
<keyword evidence="9" id="KW-0472">Membrane</keyword>
<dbReference type="SMART" id="SM00220">
    <property type="entry name" value="S_TKc"/>
    <property type="match status" value="1"/>
</dbReference>
<dbReference type="AlphaFoldDB" id="A0A7H1B790"/>
<accession>A0A7H1B790</accession>
<protein>
    <recommendedName>
        <fullName evidence="1">non-specific serine/threonine protein kinase</fullName>
        <ecNumber evidence="1">2.7.11.1</ecNumber>
    </recommendedName>
</protein>
<feature type="compositionally biased region" description="Low complexity" evidence="8">
    <location>
        <begin position="351"/>
        <end position="381"/>
    </location>
</feature>
<evidence type="ECO:0000256" key="1">
    <source>
        <dbReference type="ARBA" id="ARBA00012513"/>
    </source>
</evidence>
<dbReference type="InterPro" id="IPR000719">
    <property type="entry name" value="Prot_kinase_dom"/>
</dbReference>
<gene>
    <name evidence="11" type="ORF">IAG42_13885</name>
</gene>